<proteinExistence type="predicted"/>
<accession>A0A834GW95</accession>
<dbReference type="AlphaFoldDB" id="A0A834GW95"/>
<keyword evidence="2" id="KW-1185">Reference proteome</keyword>
<protein>
    <recommendedName>
        <fullName evidence="3">FBD domain-containing protein</fullName>
    </recommendedName>
</protein>
<dbReference type="PANTHER" id="PTHR34145:SF68">
    <property type="entry name" value="FBD DOMAIN-CONTAINING PROTEIN"/>
    <property type="match status" value="1"/>
</dbReference>
<evidence type="ECO:0000313" key="2">
    <source>
        <dbReference type="Proteomes" id="UP000626092"/>
    </source>
</evidence>
<dbReference type="Proteomes" id="UP000626092">
    <property type="component" value="Unassembled WGS sequence"/>
</dbReference>
<dbReference type="InterPro" id="IPR053772">
    <property type="entry name" value="At1g61320/At1g61330-like"/>
</dbReference>
<evidence type="ECO:0000313" key="1">
    <source>
        <dbReference type="EMBL" id="KAF7137702.1"/>
    </source>
</evidence>
<evidence type="ECO:0008006" key="3">
    <source>
        <dbReference type="Google" id="ProtNLM"/>
    </source>
</evidence>
<comment type="caution">
    <text evidence="1">The sequence shown here is derived from an EMBL/GenBank/DDBJ whole genome shotgun (WGS) entry which is preliminary data.</text>
</comment>
<dbReference type="EMBL" id="WJXA01000007">
    <property type="protein sequence ID" value="KAF7137702.1"/>
    <property type="molecule type" value="Genomic_DNA"/>
</dbReference>
<organism evidence="1 2">
    <name type="scientific">Rhododendron simsii</name>
    <name type="common">Sims's rhododendron</name>
    <dbReference type="NCBI Taxonomy" id="118357"/>
    <lineage>
        <taxon>Eukaryota</taxon>
        <taxon>Viridiplantae</taxon>
        <taxon>Streptophyta</taxon>
        <taxon>Embryophyta</taxon>
        <taxon>Tracheophyta</taxon>
        <taxon>Spermatophyta</taxon>
        <taxon>Magnoliopsida</taxon>
        <taxon>eudicotyledons</taxon>
        <taxon>Gunneridae</taxon>
        <taxon>Pentapetalae</taxon>
        <taxon>asterids</taxon>
        <taxon>Ericales</taxon>
        <taxon>Ericaceae</taxon>
        <taxon>Ericoideae</taxon>
        <taxon>Rhodoreae</taxon>
        <taxon>Rhododendron</taxon>
    </lineage>
</organism>
<dbReference type="OrthoDB" id="1750985at2759"/>
<reference evidence="1" key="1">
    <citation type="submission" date="2019-11" db="EMBL/GenBank/DDBJ databases">
        <authorList>
            <person name="Liu Y."/>
            <person name="Hou J."/>
            <person name="Li T.-Q."/>
            <person name="Guan C.-H."/>
            <person name="Wu X."/>
            <person name="Wu H.-Z."/>
            <person name="Ling F."/>
            <person name="Zhang R."/>
            <person name="Shi X.-G."/>
            <person name="Ren J.-P."/>
            <person name="Chen E.-F."/>
            <person name="Sun J.-M."/>
        </authorList>
    </citation>
    <scope>NUCLEOTIDE SEQUENCE</scope>
    <source>
        <strain evidence="1">Adult_tree_wgs_1</strain>
        <tissue evidence="1">Leaves</tissue>
    </source>
</reference>
<dbReference type="PANTHER" id="PTHR34145">
    <property type="entry name" value="OS02G0105600 PROTEIN"/>
    <property type="match status" value="1"/>
</dbReference>
<name>A0A834GW95_RHOSS</name>
<sequence>MRKRTRRSSVYPIHQRDKHLEDRISQLPDGILSHILSMLKMREAVCFHAGGEKKERERSKYVAWVNQVLKLHLRTSLDEFRVGVYLDIDEWINFVIPKITRKIPRIPELTKLKHLTLDIHSQSCSRFPWFTSLLEEAPSLHLFKLRSLISSRAILSKTLTSHTHECLKDLEIFGFVNRKLVMYLLQNAINLGKITIDPYHPLDHPGSKKKKEARAHQLREESPSGFKINVLKFRLTVIAK</sequence>
<gene>
    <name evidence="1" type="ORF">RHSIM_Rhsim07G0231000</name>
</gene>